<evidence type="ECO:0000313" key="3">
    <source>
        <dbReference type="Proteomes" id="UP000290218"/>
    </source>
</evidence>
<proteinExistence type="predicted"/>
<dbReference type="OrthoDB" id="200296at2"/>
<dbReference type="Proteomes" id="UP000290218">
    <property type="component" value="Unassembled WGS sequence"/>
</dbReference>
<dbReference type="Pfam" id="PF03544">
    <property type="entry name" value="TonB_C"/>
    <property type="match status" value="1"/>
</dbReference>
<comment type="caution">
    <text evidence="2">The sequence shown here is derived from an EMBL/GenBank/DDBJ whole genome shotgun (WGS) entry which is preliminary data.</text>
</comment>
<organism evidence="2 3">
    <name type="scientific">Oleiharenicola lentus</name>
    <dbReference type="NCBI Taxonomy" id="2508720"/>
    <lineage>
        <taxon>Bacteria</taxon>
        <taxon>Pseudomonadati</taxon>
        <taxon>Verrucomicrobiota</taxon>
        <taxon>Opitutia</taxon>
        <taxon>Opitutales</taxon>
        <taxon>Opitutaceae</taxon>
        <taxon>Oleiharenicola</taxon>
    </lineage>
</organism>
<dbReference type="EMBL" id="SDHX01000001">
    <property type="protein sequence ID" value="RXK54956.1"/>
    <property type="molecule type" value="Genomic_DNA"/>
</dbReference>
<dbReference type="Gene3D" id="3.30.1150.10">
    <property type="match status" value="1"/>
</dbReference>
<dbReference type="AlphaFoldDB" id="A0A4Q1C800"/>
<name>A0A4Q1C800_9BACT</name>
<gene>
    <name evidence="2" type="ORF">ESB00_03395</name>
</gene>
<evidence type="ECO:0000313" key="2">
    <source>
        <dbReference type="EMBL" id="RXK54956.1"/>
    </source>
</evidence>
<dbReference type="InterPro" id="IPR037682">
    <property type="entry name" value="TonB_C"/>
</dbReference>
<dbReference type="GO" id="GO:0055085">
    <property type="term" value="P:transmembrane transport"/>
    <property type="evidence" value="ECO:0007669"/>
    <property type="project" value="InterPro"/>
</dbReference>
<sequence>MNLKELVLATAVTGGLFAASALSAGVVISPLVTESEFVAPAPVKVVAPANIPRQYQNETIRVSLTVDADGRARNVNLVDGRDPSLVRRLLPAVAQWQFKPALKNGRPVSAEVVLPLQLVDAPAS</sequence>
<protein>
    <recommendedName>
        <fullName evidence="1">TonB C-terminal domain-containing protein</fullName>
    </recommendedName>
</protein>
<dbReference type="SUPFAM" id="SSF74653">
    <property type="entry name" value="TolA/TonB C-terminal domain"/>
    <property type="match status" value="1"/>
</dbReference>
<feature type="domain" description="TonB C-terminal" evidence="1">
    <location>
        <begin position="56"/>
        <end position="115"/>
    </location>
</feature>
<dbReference type="RefSeq" id="WP_129046321.1">
    <property type="nucleotide sequence ID" value="NZ_SDHX01000001.1"/>
</dbReference>
<keyword evidence="3" id="KW-1185">Reference proteome</keyword>
<reference evidence="2 3" key="1">
    <citation type="submission" date="2019-01" db="EMBL/GenBank/DDBJ databases">
        <title>Lacunisphaera sp. strain TWA-58.</title>
        <authorList>
            <person name="Chen W.-M."/>
        </authorList>
    </citation>
    <scope>NUCLEOTIDE SEQUENCE [LARGE SCALE GENOMIC DNA]</scope>
    <source>
        <strain evidence="2 3">TWA-58</strain>
    </source>
</reference>
<evidence type="ECO:0000259" key="1">
    <source>
        <dbReference type="Pfam" id="PF03544"/>
    </source>
</evidence>
<accession>A0A4Q1C800</accession>